<name>K0B212_GOTA9</name>
<reference evidence="2 3" key="1">
    <citation type="journal article" date="2012" name="PLoS ONE">
        <title>The purine-utilizing bacterium Clostridium acidurici 9a: a genome-guided metabolic reconsideration.</title>
        <authorList>
            <person name="Hartwich K."/>
            <person name="Poehlein A."/>
            <person name="Daniel R."/>
        </authorList>
    </citation>
    <scope>NUCLEOTIDE SEQUENCE [LARGE SCALE GENOMIC DNA]</scope>
    <source>
        <strain evidence="3">ATCC 7906 / DSM 604 / BCRC 14475 / CIP 104303 / KCTC 5404 / NCIMB 10678 / 9a</strain>
    </source>
</reference>
<dbReference type="PATRIC" id="fig|1128398.3.peg.2589"/>
<keyword evidence="3" id="KW-1185">Reference proteome</keyword>
<feature type="signal peptide" evidence="1">
    <location>
        <begin position="1"/>
        <end position="24"/>
    </location>
</feature>
<dbReference type="EMBL" id="CP003326">
    <property type="protein sequence ID" value="AFS79509.1"/>
    <property type="molecule type" value="Genomic_DNA"/>
</dbReference>
<dbReference type="PANTHER" id="PTHR40050:SF1">
    <property type="entry name" value="INNER SPORE COAT PROTEIN H"/>
    <property type="match status" value="1"/>
</dbReference>
<dbReference type="PROSITE" id="PS51257">
    <property type="entry name" value="PROKAR_LIPOPROTEIN"/>
    <property type="match status" value="1"/>
</dbReference>
<feature type="chain" id="PRO_5038761651" evidence="1">
    <location>
        <begin position="25"/>
        <end position="546"/>
    </location>
</feature>
<evidence type="ECO:0000313" key="2">
    <source>
        <dbReference type="EMBL" id="AFS79509.1"/>
    </source>
</evidence>
<proteinExistence type="predicted"/>
<dbReference type="Proteomes" id="UP000006094">
    <property type="component" value="Chromosome"/>
</dbReference>
<evidence type="ECO:0000313" key="3">
    <source>
        <dbReference type="Proteomes" id="UP000006094"/>
    </source>
</evidence>
<dbReference type="HOGENOM" id="CLU_474645_0_0_9"/>
<keyword evidence="2" id="KW-0946">Virion</keyword>
<dbReference type="AlphaFoldDB" id="K0B212"/>
<dbReference type="InterPro" id="IPR014867">
    <property type="entry name" value="Spore_coat_CotH_CotH2/3/7"/>
</dbReference>
<protein>
    <submittedName>
        <fullName evidence="2">Inner spore coat protein H</fullName>
    </submittedName>
</protein>
<keyword evidence="1" id="KW-0732">Signal</keyword>
<accession>K0B212</accession>
<gene>
    <name evidence="2" type="primary">cotH</name>
    <name evidence="2" type="ordered locus">Curi_c25140</name>
</gene>
<dbReference type="eggNOG" id="COG5337">
    <property type="taxonomic scope" value="Bacteria"/>
</dbReference>
<dbReference type="Pfam" id="PF08757">
    <property type="entry name" value="CotH"/>
    <property type="match status" value="1"/>
</dbReference>
<sequence>MKKNLTILLILCILLLTSCSYKTGAYNKDKGIIDNDDIYEDEAINSVKELYITVMPSEDQSHEYKYTFEELNENIDEKLEVRVLLQEGKDGVIRPGDFGYGLTDANGKMRLRGQSAKTAEQKSYRVKLDKEAGLWDSYRVVNLNKHAFDYTRTRNKLTFDYLQDIPAINSLRNQFVHVYIKDLSKGNFNEKFKDYGLFTNIENVDTTFLKNHKLDTKASLYKVENFEFYRYKESIKLKTDPEYDIEEFEKILEIKGNDDHQKLINMLEDVNNESIHINDVISKYFDRENYITWMALNILTDNIDIGSRNFYLYSPSNENKWYFLPWDYDKGWGGYHYSRGKWQEGASIYWGGVLHKRFLKNKENVKELSEKIEYLSKNIITEERTNELLAQYRPILNYYLSREPDSLDKSISLEKLEKELQEMPKSIEKNKETYYKSLEKPMPVFMDEPLKIGGQYVFKWTKSYDLQGDLIEYNIDISDSPEFETIIYHKDGIVDTEQIVNGLDLGKYYWRLQIKDSNGNIQDAFDIYRNEKTLKYYFSIQPFYVH</sequence>
<evidence type="ECO:0000256" key="1">
    <source>
        <dbReference type="SAM" id="SignalP"/>
    </source>
</evidence>
<dbReference type="OrthoDB" id="3235126at2"/>
<dbReference type="PANTHER" id="PTHR40050">
    <property type="entry name" value="INNER SPORE COAT PROTEIN H"/>
    <property type="match status" value="1"/>
</dbReference>
<organism evidence="2 3">
    <name type="scientific">Gottschalkia acidurici (strain ATCC 7906 / DSM 604 / BCRC 14475 / CIP 104303 / KCTC 5404 / NCIMB 10678 / 9a)</name>
    <name type="common">Clostridium acidurici</name>
    <dbReference type="NCBI Taxonomy" id="1128398"/>
    <lineage>
        <taxon>Bacteria</taxon>
        <taxon>Bacillati</taxon>
        <taxon>Bacillota</taxon>
        <taxon>Tissierellia</taxon>
        <taxon>Tissierellales</taxon>
        <taxon>Gottschalkiaceae</taxon>
        <taxon>Gottschalkia</taxon>
    </lineage>
</organism>
<dbReference type="KEGG" id="cad:Curi_c25140"/>
<keyword evidence="2" id="KW-0167">Capsid protein</keyword>
<dbReference type="RefSeq" id="WP_014968643.1">
    <property type="nucleotide sequence ID" value="NC_018664.1"/>
</dbReference>
<dbReference type="InterPro" id="IPR013783">
    <property type="entry name" value="Ig-like_fold"/>
</dbReference>
<dbReference type="STRING" id="1128398.Curi_c25140"/>
<dbReference type="Gene3D" id="2.60.40.10">
    <property type="entry name" value="Immunoglobulins"/>
    <property type="match status" value="1"/>
</dbReference>